<feature type="compositionally biased region" description="Basic and acidic residues" evidence="1">
    <location>
        <begin position="163"/>
        <end position="175"/>
    </location>
</feature>
<evidence type="ECO:0000313" key="2">
    <source>
        <dbReference type="EMBL" id="GFD22121.1"/>
    </source>
</evidence>
<dbReference type="AlphaFoldDB" id="A0A699UKA3"/>
<feature type="region of interest" description="Disordered" evidence="1">
    <location>
        <begin position="145"/>
        <end position="175"/>
    </location>
</feature>
<feature type="compositionally biased region" description="Polar residues" evidence="1">
    <location>
        <begin position="146"/>
        <end position="161"/>
    </location>
</feature>
<sequence length="175" mass="19923">NEVFRSVFDSRSSDIEDSHVNDRYANGMHEVPPPMTGIYMPPISDFGIDKLMFTYGPKQSKTSESDAKTSNYALCESNSSVETLEFVPKPFANEPKAVSEPKVWFDAPIIEEYESDRDDEHVAIASKEQEKPSFAFVNTVKHVKTPRQTVKEQNTCSQNPKPNKRDWNDLMSKKL</sequence>
<comment type="caution">
    <text evidence="2">The sequence shown here is derived from an EMBL/GenBank/DDBJ whole genome shotgun (WGS) entry which is preliminary data.</text>
</comment>
<name>A0A699UKA3_TANCI</name>
<gene>
    <name evidence="2" type="ORF">Tci_894090</name>
</gene>
<organism evidence="2">
    <name type="scientific">Tanacetum cinerariifolium</name>
    <name type="common">Dalmatian daisy</name>
    <name type="synonym">Chrysanthemum cinerariifolium</name>
    <dbReference type="NCBI Taxonomy" id="118510"/>
    <lineage>
        <taxon>Eukaryota</taxon>
        <taxon>Viridiplantae</taxon>
        <taxon>Streptophyta</taxon>
        <taxon>Embryophyta</taxon>
        <taxon>Tracheophyta</taxon>
        <taxon>Spermatophyta</taxon>
        <taxon>Magnoliopsida</taxon>
        <taxon>eudicotyledons</taxon>
        <taxon>Gunneridae</taxon>
        <taxon>Pentapetalae</taxon>
        <taxon>asterids</taxon>
        <taxon>campanulids</taxon>
        <taxon>Asterales</taxon>
        <taxon>Asteraceae</taxon>
        <taxon>Asteroideae</taxon>
        <taxon>Anthemideae</taxon>
        <taxon>Anthemidinae</taxon>
        <taxon>Tanacetum</taxon>
    </lineage>
</organism>
<evidence type="ECO:0000256" key="1">
    <source>
        <dbReference type="SAM" id="MobiDB-lite"/>
    </source>
</evidence>
<feature type="non-terminal residue" evidence="2">
    <location>
        <position position="1"/>
    </location>
</feature>
<proteinExistence type="predicted"/>
<protein>
    <submittedName>
        <fullName evidence="2">Uncharacterized protein</fullName>
    </submittedName>
</protein>
<reference evidence="2" key="1">
    <citation type="journal article" date="2019" name="Sci. Rep.">
        <title>Draft genome of Tanacetum cinerariifolium, the natural source of mosquito coil.</title>
        <authorList>
            <person name="Yamashiro T."/>
            <person name="Shiraishi A."/>
            <person name="Satake H."/>
            <person name="Nakayama K."/>
        </authorList>
    </citation>
    <scope>NUCLEOTIDE SEQUENCE</scope>
</reference>
<feature type="non-terminal residue" evidence="2">
    <location>
        <position position="175"/>
    </location>
</feature>
<dbReference type="EMBL" id="BKCJ011334650">
    <property type="protein sequence ID" value="GFD22121.1"/>
    <property type="molecule type" value="Genomic_DNA"/>
</dbReference>
<accession>A0A699UKA3</accession>